<dbReference type="OMA" id="AYTWHAR"/>
<keyword evidence="5" id="KW-0809">Transit peptide</keyword>
<dbReference type="STRING" id="296587.C1FJC9"/>
<evidence type="ECO:0000256" key="7">
    <source>
        <dbReference type="ARBA" id="ARBA00023128"/>
    </source>
</evidence>
<dbReference type="GO" id="GO:0005743">
    <property type="term" value="C:mitochondrial inner membrane"/>
    <property type="evidence" value="ECO:0007669"/>
    <property type="project" value="TreeGrafter"/>
</dbReference>
<comment type="subcellular location">
    <subcellularLocation>
        <location evidence="1 8">Mitochondrion</location>
    </subcellularLocation>
</comment>
<keyword evidence="4 8" id="KW-0831">Ubiquinone biosynthesis</keyword>
<evidence type="ECO:0000256" key="5">
    <source>
        <dbReference type="ARBA" id="ARBA00022946"/>
    </source>
</evidence>
<evidence type="ECO:0000256" key="8">
    <source>
        <dbReference type="RuleBase" id="RU366063"/>
    </source>
</evidence>
<evidence type="ECO:0000256" key="3">
    <source>
        <dbReference type="ARBA" id="ARBA00010766"/>
    </source>
</evidence>
<dbReference type="FunCoup" id="C1FJC9">
    <property type="interactions" value="1227"/>
</dbReference>
<dbReference type="Pfam" id="PF08511">
    <property type="entry name" value="COQ9"/>
    <property type="match status" value="1"/>
</dbReference>
<evidence type="ECO:0000256" key="1">
    <source>
        <dbReference type="ARBA" id="ARBA00004173"/>
    </source>
</evidence>
<evidence type="ECO:0000259" key="9">
    <source>
        <dbReference type="Pfam" id="PF08511"/>
    </source>
</evidence>
<dbReference type="InterPro" id="IPR013718">
    <property type="entry name" value="COQ9_C"/>
</dbReference>
<comment type="pathway">
    <text evidence="2 8">Cofactor biosynthesis; ubiquinone biosynthesis.</text>
</comment>
<accession>C1FJC9</accession>
<comment type="function">
    <text evidence="8">Membrane-associated protein that warps the membrane surface to access and bind aromatic isoprenes with high specificity, including ubiquinone (CoQ) isoprene intermediates and presents them directly to Coq7, therefore facilitating the Coq7-mediated hydroxylase step. Participates in the biosynthesis of coenzyme Q, also named ubiquinone, an essential lipid-soluble electron transporter for aerobic cellular respiration.</text>
</comment>
<dbReference type="GO" id="GO:0006744">
    <property type="term" value="P:ubiquinone biosynthetic process"/>
    <property type="evidence" value="ECO:0007669"/>
    <property type="project" value="UniProtKB-UniRule"/>
</dbReference>
<dbReference type="eggNOG" id="KOG2969">
    <property type="taxonomic scope" value="Eukaryota"/>
</dbReference>
<feature type="non-terminal residue" evidence="10">
    <location>
        <position position="206"/>
    </location>
</feature>
<dbReference type="AlphaFoldDB" id="C1FJC9"/>
<protein>
    <recommendedName>
        <fullName evidence="8">Ubiquinone biosynthesis protein</fullName>
    </recommendedName>
</protein>
<dbReference type="InterPro" id="IPR012762">
    <property type="entry name" value="Ubiq_biosynth_COQ9"/>
</dbReference>
<name>C1FJC9_MICCC</name>
<evidence type="ECO:0000256" key="2">
    <source>
        <dbReference type="ARBA" id="ARBA00004749"/>
    </source>
</evidence>
<keyword evidence="7 8" id="KW-0496">Mitochondrion</keyword>
<organism evidence="10 11">
    <name type="scientific">Micromonas commoda (strain RCC299 / NOUM17 / CCMP2709)</name>
    <name type="common">Picoplanktonic green alga</name>
    <dbReference type="NCBI Taxonomy" id="296587"/>
    <lineage>
        <taxon>Eukaryota</taxon>
        <taxon>Viridiplantae</taxon>
        <taxon>Chlorophyta</taxon>
        <taxon>Mamiellophyceae</taxon>
        <taxon>Mamiellales</taxon>
        <taxon>Mamiellaceae</taxon>
        <taxon>Micromonas</taxon>
    </lineage>
</organism>
<proteinExistence type="inferred from homology"/>
<dbReference type="PANTHER" id="PTHR21427:SF19">
    <property type="entry name" value="UBIQUINONE BIOSYNTHESIS PROTEIN COQ9, MITOCHONDRIAL"/>
    <property type="match status" value="1"/>
</dbReference>
<dbReference type="RefSeq" id="XP_002509313.1">
    <property type="nucleotide sequence ID" value="XM_002509267.1"/>
</dbReference>
<sequence>MRQKILNESMKHVASHGFTVRAIQRAVTEMGYSAALATLVPRGAGSLVEHFVDECDSRLSLRIATTGEDDLKDLTPEEKMVKVIGWRLDMLKEHAEHWGAALAVMGLPENLPTTLRQRAMLADELVGATGPTMTGLDSSKGGNITAAAKAAGFYGDRAAAGALYAACELFLVTDTSPGFADTDDFVRQRTREMFDLASGVEQVGGF</sequence>
<dbReference type="Gene3D" id="1.10.357.10">
    <property type="entry name" value="Tetracycline Repressor, domain 2"/>
    <property type="match status" value="1"/>
</dbReference>
<dbReference type="InParanoid" id="C1FJC9"/>
<keyword evidence="6 8" id="KW-0446">Lipid-binding</keyword>
<feature type="domain" description="COQ9 C-terminal" evidence="9">
    <location>
        <begin position="151"/>
        <end position="195"/>
    </location>
</feature>
<dbReference type="Proteomes" id="UP000002009">
    <property type="component" value="Chromosome 12"/>
</dbReference>
<keyword evidence="11" id="KW-1185">Reference proteome</keyword>
<gene>
    <name evidence="10" type="ORF">MICPUN_76066</name>
</gene>
<dbReference type="GeneID" id="8247959"/>
<evidence type="ECO:0000256" key="6">
    <source>
        <dbReference type="ARBA" id="ARBA00023121"/>
    </source>
</evidence>
<dbReference type="EMBL" id="CP001577">
    <property type="protein sequence ID" value="ACO70571.1"/>
    <property type="molecule type" value="Genomic_DNA"/>
</dbReference>
<evidence type="ECO:0000313" key="11">
    <source>
        <dbReference type="Proteomes" id="UP000002009"/>
    </source>
</evidence>
<dbReference type="KEGG" id="mis:MICPUN_76066"/>
<reference evidence="10 11" key="1">
    <citation type="journal article" date="2009" name="Science">
        <title>Green evolution and dynamic adaptations revealed by genomes of the marine picoeukaryotes Micromonas.</title>
        <authorList>
            <person name="Worden A.Z."/>
            <person name="Lee J.H."/>
            <person name="Mock T."/>
            <person name="Rouze P."/>
            <person name="Simmons M.P."/>
            <person name="Aerts A.L."/>
            <person name="Allen A.E."/>
            <person name="Cuvelier M.L."/>
            <person name="Derelle E."/>
            <person name="Everett M.V."/>
            <person name="Foulon E."/>
            <person name="Grimwood J."/>
            <person name="Gundlach H."/>
            <person name="Henrissat B."/>
            <person name="Napoli C."/>
            <person name="McDonald S.M."/>
            <person name="Parker M.S."/>
            <person name="Rombauts S."/>
            <person name="Salamov A."/>
            <person name="Von Dassow P."/>
            <person name="Badger J.H."/>
            <person name="Coutinho P.M."/>
            <person name="Demir E."/>
            <person name="Dubchak I."/>
            <person name="Gentemann C."/>
            <person name="Eikrem W."/>
            <person name="Gready J.E."/>
            <person name="John U."/>
            <person name="Lanier W."/>
            <person name="Lindquist E.A."/>
            <person name="Lucas S."/>
            <person name="Mayer K.F."/>
            <person name="Moreau H."/>
            <person name="Not F."/>
            <person name="Otillar R."/>
            <person name="Panaud O."/>
            <person name="Pangilinan J."/>
            <person name="Paulsen I."/>
            <person name="Piegu B."/>
            <person name="Poliakov A."/>
            <person name="Robbens S."/>
            <person name="Schmutz J."/>
            <person name="Toulza E."/>
            <person name="Wyss T."/>
            <person name="Zelensky A."/>
            <person name="Zhou K."/>
            <person name="Armbrust E.V."/>
            <person name="Bhattacharya D."/>
            <person name="Goodenough U.W."/>
            <person name="Van de Peer Y."/>
            <person name="Grigoriev I.V."/>
        </authorList>
    </citation>
    <scope>NUCLEOTIDE SEQUENCE [LARGE SCALE GENOMIC DNA]</scope>
    <source>
        <strain evidence="11">RCC299 / NOUM17</strain>
    </source>
</reference>
<dbReference type="UniPathway" id="UPA00232"/>
<dbReference type="NCBIfam" id="TIGR02396">
    <property type="entry name" value="diverge_rpsU"/>
    <property type="match status" value="1"/>
</dbReference>
<dbReference type="PANTHER" id="PTHR21427">
    <property type="entry name" value="UBIQUINONE BIOSYNTHESIS PROTEIN COQ9, MITOCHONDRIAL"/>
    <property type="match status" value="1"/>
</dbReference>
<evidence type="ECO:0000313" key="10">
    <source>
        <dbReference type="EMBL" id="ACO70571.1"/>
    </source>
</evidence>
<comment type="similarity">
    <text evidence="3 8">Belongs to the COQ9 family.</text>
</comment>
<dbReference type="OrthoDB" id="619536at2759"/>
<evidence type="ECO:0000256" key="4">
    <source>
        <dbReference type="ARBA" id="ARBA00022688"/>
    </source>
</evidence>
<dbReference type="GO" id="GO:0008289">
    <property type="term" value="F:lipid binding"/>
    <property type="evidence" value="ECO:0007669"/>
    <property type="project" value="UniProtKB-UniRule"/>
</dbReference>